<comment type="caution">
    <text evidence="8">The sequence shown here is derived from an EMBL/GenBank/DDBJ whole genome shotgun (WGS) entry which is preliminary data.</text>
</comment>
<evidence type="ECO:0000259" key="7">
    <source>
        <dbReference type="Pfam" id="PF04082"/>
    </source>
</evidence>
<keyword evidence="3" id="KW-0805">Transcription regulation</keyword>
<keyword evidence="5" id="KW-0539">Nucleus</keyword>
<dbReference type="Proteomes" id="UP001583186">
    <property type="component" value="Unassembled WGS sequence"/>
</dbReference>
<evidence type="ECO:0000256" key="3">
    <source>
        <dbReference type="ARBA" id="ARBA00023015"/>
    </source>
</evidence>
<dbReference type="PANTHER" id="PTHR47660:SF2">
    <property type="entry name" value="TRANSCRIPTION FACTOR WITH C2H2 AND ZN(2)-CYS(6) DNA BINDING DOMAIN (EUROFUNG)"/>
    <property type="match status" value="1"/>
</dbReference>
<evidence type="ECO:0000256" key="4">
    <source>
        <dbReference type="ARBA" id="ARBA00023163"/>
    </source>
</evidence>
<feature type="non-terminal residue" evidence="8">
    <location>
        <position position="1"/>
    </location>
</feature>
<organism evidence="8 9">
    <name type="scientific">Sporothrix stenoceras</name>
    <dbReference type="NCBI Taxonomy" id="5173"/>
    <lineage>
        <taxon>Eukaryota</taxon>
        <taxon>Fungi</taxon>
        <taxon>Dikarya</taxon>
        <taxon>Ascomycota</taxon>
        <taxon>Pezizomycotina</taxon>
        <taxon>Sordariomycetes</taxon>
        <taxon>Sordariomycetidae</taxon>
        <taxon>Ophiostomatales</taxon>
        <taxon>Ophiostomataceae</taxon>
        <taxon>Sporothrix</taxon>
    </lineage>
</organism>
<evidence type="ECO:0000256" key="2">
    <source>
        <dbReference type="ARBA" id="ARBA00022833"/>
    </source>
</evidence>
<proteinExistence type="predicted"/>
<dbReference type="PANTHER" id="PTHR47660">
    <property type="entry name" value="TRANSCRIPTION FACTOR WITH C2H2 AND ZN(2)-CYS(6) DNA BINDING DOMAIN (EUROFUNG)-RELATED-RELATED"/>
    <property type="match status" value="1"/>
</dbReference>
<name>A0ABR3Z5F7_9PEZI</name>
<protein>
    <recommendedName>
        <fullName evidence="7">Xylanolytic transcriptional activator regulatory domain-containing protein</fullName>
    </recommendedName>
</protein>
<evidence type="ECO:0000256" key="6">
    <source>
        <dbReference type="SAM" id="MobiDB-lite"/>
    </source>
</evidence>
<feature type="compositionally biased region" description="Basic and acidic residues" evidence="6">
    <location>
        <begin position="1"/>
        <end position="12"/>
    </location>
</feature>
<feature type="region of interest" description="Disordered" evidence="6">
    <location>
        <begin position="1"/>
        <end position="47"/>
    </location>
</feature>
<dbReference type="Pfam" id="PF04082">
    <property type="entry name" value="Fungal_trans"/>
    <property type="match status" value="1"/>
</dbReference>
<evidence type="ECO:0000313" key="9">
    <source>
        <dbReference type="Proteomes" id="UP001583186"/>
    </source>
</evidence>
<keyword evidence="4" id="KW-0804">Transcription</keyword>
<accession>A0ABR3Z5F7</accession>
<keyword evidence="1" id="KW-0479">Metal-binding</keyword>
<reference evidence="8 9" key="1">
    <citation type="journal article" date="2024" name="IMA Fungus">
        <title>IMA Genome - F19 : A genome assembly and annotation guide to empower mycologists, including annotated draft genome sequences of Ceratocystis pirilliformis, Diaporthe australafricana, Fusarium ophioides, Paecilomyces lecythidis, and Sporothrix stenoceras.</title>
        <authorList>
            <person name="Aylward J."/>
            <person name="Wilson A.M."/>
            <person name="Visagie C.M."/>
            <person name="Spraker J."/>
            <person name="Barnes I."/>
            <person name="Buitendag C."/>
            <person name="Ceriani C."/>
            <person name="Del Mar Angel L."/>
            <person name="du Plessis D."/>
            <person name="Fuchs T."/>
            <person name="Gasser K."/>
            <person name="Kramer D."/>
            <person name="Li W."/>
            <person name="Munsamy K."/>
            <person name="Piso A."/>
            <person name="Price J.L."/>
            <person name="Sonnekus B."/>
            <person name="Thomas C."/>
            <person name="van der Nest A."/>
            <person name="van Dijk A."/>
            <person name="van Heerden A."/>
            <person name="van Vuuren N."/>
            <person name="Yilmaz N."/>
            <person name="Duong T.A."/>
            <person name="van der Merwe N.A."/>
            <person name="Wingfield M.J."/>
            <person name="Wingfield B.D."/>
        </authorList>
    </citation>
    <scope>NUCLEOTIDE SEQUENCE [LARGE SCALE GENOMIC DNA]</scope>
    <source>
        <strain evidence="8 9">CMW 5346</strain>
    </source>
</reference>
<dbReference type="InterPro" id="IPR007219">
    <property type="entry name" value="XnlR_reg_dom"/>
</dbReference>
<evidence type="ECO:0000313" key="8">
    <source>
        <dbReference type="EMBL" id="KAL1895866.1"/>
    </source>
</evidence>
<feature type="domain" description="Xylanolytic transcriptional activator regulatory" evidence="7">
    <location>
        <begin position="260"/>
        <end position="441"/>
    </location>
</feature>
<evidence type="ECO:0000256" key="1">
    <source>
        <dbReference type="ARBA" id="ARBA00022723"/>
    </source>
</evidence>
<keyword evidence="9" id="KW-1185">Reference proteome</keyword>
<evidence type="ECO:0000256" key="5">
    <source>
        <dbReference type="ARBA" id="ARBA00023242"/>
    </source>
</evidence>
<sequence>PPVSLDKDEVHHTGGSSSNQYAECRKPSAVSRPSATYEENPRAGSDHDYEAVTIEDLDSLVVANSLATLGEGGVECPSFAHDGHDDILLQRLSQVPTALQDIYLQFADLDAPAMDIDMAAFGDVFDLDIAGYWQSQDTADTAQLITQVKCRSRLDPGTRSEVFRRSPWAHWHPSKLHHAFTGQDAIDARPADADAVASPLTARTLSYTIHDALDEGGRDRILQVVTSLKDPRFSIKSFPSLKLLNNLVTAFFAQENETIAPSIHQSTFSAQDTRPELLLGIIAAGAVAIPVHRIQMMGLVIHEVLRLSTTELFEQDNSTTRDLQAMQAFIRALEIGAWSGVKRKTEIACSFIQPIFTMLRQSGAFTQSHYSEPALKPDHNAEDHEHLWKDWTAKESLKRLALRAFVYDSQVSMGYFQLPAISFAQLSMPVPAPAGWWFAEDALHWRKSILTRANGAREPPLMREVLNDLTVLDKYSDQTEIQLCCFVAVHALANQVGELRQHMMLLTTTTGPKRHRMEAWCINRQRDLYEDLTAARMYCARRAPHHEIGLLLEYVMMSLYVSLEDIQRYAGQEGEGEALKLAPTLIDWSQTSAARTAIWHAGQVFRIARRFPPSTLRNVYALALYRSALTLWVYSLLRNGERASGVSTPVAAPFATADTAVSHSRNGTNGTNDTTGINGVNGINELSLAAPEVKLDQGEDEDGVSSCC</sequence>
<keyword evidence="2" id="KW-0862">Zinc</keyword>
<gene>
    <name evidence="8" type="ORF">Sste5346_004963</name>
</gene>
<dbReference type="EMBL" id="JAWCUI010000025">
    <property type="protein sequence ID" value="KAL1895866.1"/>
    <property type="molecule type" value="Genomic_DNA"/>
</dbReference>